<dbReference type="EMBL" id="CR931668">
    <property type="protein sequence ID" value="CAI33469.1"/>
    <property type="molecule type" value="Genomic_DNA"/>
</dbReference>
<evidence type="ECO:0000259" key="1">
    <source>
        <dbReference type="Pfam" id="PF04991"/>
    </source>
</evidence>
<dbReference type="RefSeq" id="WP_044811455.1">
    <property type="nucleotide sequence ID" value="NZ_CDQF01000002.1"/>
</dbReference>
<feature type="domain" description="LicD/FKTN/FKRP nucleotidyltransferase" evidence="1">
    <location>
        <begin position="23"/>
        <end position="247"/>
    </location>
</feature>
<dbReference type="InterPro" id="IPR007074">
    <property type="entry name" value="LicD/FKTN/FKRP_NTP_transf"/>
</dbReference>
<sequence>MTETNKQLHETLIEILDFVKEICEKHELTYFLVFGTALGAKRHCGFIPWDDDVDIALPREHYNIFIDALSETDQSIFSLQNEDNEPNYFLPFAKLRKNNTIFIEKILDVEYENNGIYIDIFPLDFVENPDSFNFKIRRTTFNYIKHILKFSSCRSFYKNKYSNVRYLIENIMSIPTLFFSNRRLLFLANSLISSTTKADFIGQYDQKSNKRAIMPSNYYFPPRSAVFEGKTYSVPAKLEDYLKCFYGSDYMELPPIEKRVTHQPITLRFEK</sequence>
<dbReference type="AlphaFoldDB" id="Q4K1F0"/>
<evidence type="ECO:0000313" key="2">
    <source>
        <dbReference type="EMBL" id="CAI33469.1"/>
    </source>
</evidence>
<dbReference type="PANTHER" id="PTHR43404">
    <property type="entry name" value="LIPOPOLYSACCHARIDE CHOLINEPHOSPHOTRANSFERASE LICD"/>
    <property type="match status" value="1"/>
</dbReference>
<dbReference type="Pfam" id="PF04991">
    <property type="entry name" value="LicD"/>
    <property type="match status" value="1"/>
</dbReference>
<keyword evidence="2" id="KW-0808">Transferase</keyword>
<dbReference type="InterPro" id="IPR052942">
    <property type="entry name" value="LPS_cholinephosphotransferase"/>
</dbReference>
<protein>
    <submittedName>
        <fullName evidence="2">Putative LicD-family phosphotransferase</fullName>
    </submittedName>
</protein>
<dbReference type="GO" id="GO:0009100">
    <property type="term" value="P:glycoprotein metabolic process"/>
    <property type="evidence" value="ECO:0007669"/>
    <property type="project" value="UniProtKB-ARBA"/>
</dbReference>
<dbReference type="GO" id="GO:0016740">
    <property type="term" value="F:transferase activity"/>
    <property type="evidence" value="ECO:0007669"/>
    <property type="project" value="UniProtKB-KW"/>
</dbReference>
<gene>
    <name evidence="2" type="primary">wcxQ</name>
    <name evidence="2" type="ORF">SPC16F_0017</name>
</gene>
<accession>Q4K1F0</accession>
<proteinExistence type="predicted"/>
<name>Q4K1F0_STREE</name>
<dbReference type="PANTHER" id="PTHR43404:SF2">
    <property type="entry name" value="LIPOPOLYSACCHARIDE CHOLINEPHOSPHOTRANSFERASE LICD"/>
    <property type="match status" value="1"/>
</dbReference>
<reference evidence="2" key="1">
    <citation type="journal article" date="2006" name="PLoS Genet.">
        <title>Genetic analysis of the capsular biosynthetic locus from all 90 pneumococcal serotypes.</title>
        <authorList>
            <person name="Bentley S.D."/>
            <person name="Aanensen D.M."/>
            <person name="Mavroidi A."/>
            <person name="Saunders D."/>
            <person name="Rabbinowitsch E."/>
            <person name="Collins M."/>
            <person name="Donohoe K."/>
            <person name="Harris D."/>
            <person name="Murphy L."/>
            <person name="Quail M.A."/>
            <person name="Samuel G."/>
            <person name="Skovsted I.C."/>
            <person name="Kaltoft M.S."/>
            <person name="Barrell B."/>
            <person name="Reeves P.R."/>
            <person name="Parkhill J."/>
            <person name="Spratt B.G."/>
        </authorList>
    </citation>
    <scope>NUCLEOTIDE SEQUENCE</scope>
    <source>
        <strain evidence="2">Nr. 34361</strain>
    </source>
</reference>
<organism evidence="2">
    <name type="scientific">Streptococcus pneumoniae</name>
    <dbReference type="NCBI Taxonomy" id="1313"/>
    <lineage>
        <taxon>Bacteria</taxon>
        <taxon>Bacillati</taxon>
        <taxon>Bacillota</taxon>
        <taxon>Bacilli</taxon>
        <taxon>Lactobacillales</taxon>
        <taxon>Streptococcaceae</taxon>
        <taxon>Streptococcus</taxon>
    </lineage>
</organism>